<dbReference type="Pfam" id="PF10382">
    <property type="entry name" value="ZGRF1-like_N"/>
    <property type="match status" value="1"/>
</dbReference>
<organism evidence="3 4">
    <name type="scientific">Cryoendolithus antarcticus</name>
    <dbReference type="NCBI Taxonomy" id="1507870"/>
    <lineage>
        <taxon>Eukaryota</taxon>
        <taxon>Fungi</taxon>
        <taxon>Dikarya</taxon>
        <taxon>Ascomycota</taxon>
        <taxon>Pezizomycotina</taxon>
        <taxon>Dothideomycetes</taxon>
        <taxon>Dothideomycetidae</taxon>
        <taxon>Cladosporiales</taxon>
        <taxon>Cladosporiaceae</taxon>
        <taxon>Cryoendolithus</taxon>
    </lineage>
</organism>
<name>A0A1V8TIH6_9PEZI</name>
<dbReference type="InterPro" id="IPR018838">
    <property type="entry name" value="ZGRF1-like_N"/>
</dbReference>
<dbReference type="OrthoDB" id="6513042at2759"/>
<feature type="region of interest" description="Disordered" evidence="1">
    <location>
        <begin position="483"/>
        <end position="511"/>
    </location>
</feature>
<dbReference type="EMBL" id="NAJO01000007">
    <property type="protein sequence ID" value="OQO11058.1"/>
    <property type="molecule type" value="Genomic_DNA"/>
</dbReference>
<feature type="compositionally biased region" description="Basic and acidic residues" evidence="1">
    <location>
        <begin position="182"/>
        <end position="201"/>
    </location>
</feature>
<feature type="region of interest" description="Disordered" evidence="1">
    <location>
        <begin position="616"/>
        <end position="651"/>
    </location>
</feature>
<dbReference type="GO" id="GO:0005634">
    <property type="term" value="C:nucleus"/>
    <property type="evidence" value="ECO:0007669"/>
    <property type="project" value="TreeGrafter"/>
</dbReference>
<dbReference type="InterPro" id="IPR052800">
    <property type="entry name" value="DNA_Repair_Helicase_ZGRF1"/>
</dbReference>
<reference evidence="4" key="1">
    <citation type="submission" date="2017-03" db="EMBL/GenBank/DDBJ databases">
        <title>Genomes of endolithic fungi from Antarctica.</title>
        <authorList>
            <person name="Coleine C."/>
            <person name="Masonjones S."/>
            <person name="Stajich J.E."/>
        </authorList>
    </citation>
    <scope>NUCLEOTIDE SEQUENCE [LARGE SCALE GENOMIC DNA]</scope>
    <source>
        <strain evidence="4">CCFEE 5527</strain>
    </source>
</reference>
<protein>
    <recommendedName>
        <fullName evidence="2">5'-3' DNA helicase ZGRF1-like N-terminal domain-containing protein</fullName>
    </recommendedName>
</protein>
<feature type="domain" description="5'-3' DNA helicase ZGRF1-like N-terminal" evidence="2">
    <location>
        <begin position="24"/>
        <end position="105"/>
    </location>
</feature>
<dbReference type="PANTHER" id="PTHR28535">
    <property type="entry name" value="ZINC FINGER GRF-TYPE CONTAINING 1"/>
    <property type="match status" value="1"/>
</dbReference>
<dbReference type="PANTHER" id="PTHR28535:SF1">
    <property type="entry name" value="PROTEIN ZGRF1"/>
    <property type="match status" value="1"/>
</dbReference>
<dbReference type="InParanoid" id="A0A1V8TIH6"/>
<feature type="region of interest" description="Disordered" evidence="1">
    <location>
        <begin position="544"/>
        <end position="587"/>
    </location>
</feature>
<dbReference type="GO" id="GO:0006302">
    <property type="term" value="P:double-strand break repair"/>
    <property type="evidence" value="ECO:0007669"/>
    <property type="project" value="TreeGrafter"/>
</dbReference>
<evidence type="ECO:0000313" key="4">
    <source>
        <dbReference type="Proteomes" id="UP000192596"/>
    </source>
</evidence>
<feature type="compositionally biased region" description="Low complexity" evidence="1">
    <location>
        <begin position="565"/>
        <end position="586"/>
    </location>
</feature>
<evidence type="ECO:0000256" key="1">
    <source>
        <dbReference type="SAM" id="MobiDB-lite"/>
    </source>
</evidence>
<accession>A0A1V8TIH6</accession>
<feature type="compositionally biased region" description="Low complexity" evidence="1">
    <location>
        <begin position="167"/>
        <end position="177"/>
    </location>
</feature>
<evidence type="ECO:0000259" key="2">
    <source>
        <dbReference type="Pfam" id="PF10382"/>
    </source>
</evidence>
<feature type="compositionally biased region" description="Polar residues" evidence="1">
    <location>
        <begin position="312"/>
        <end position="321"/>
    </location>
</feature>
<dbReference type="GO" id="GO:0035861">
    <property type="term" value="C:site of double-strand break"/>
    <property type="evidence" value="ECO:0007669"/>
    <property type="project" value="TreeGrafter"/>
</dbReference>
<feature type="compositionally biased region" description="Basic and acidic residues" evidence="1">
    <location>
        <begin position="322"/>
        <end position="359"/>
    </location>
</feature>
<feature type="compositionally biased region" description="Polar residues" evidence="1">
    <location>
        <begin position="372"/>
        <end position="384"/>
    </location>
</feature>
<feature type="compositionally biased region" description="Polar residues" evidence="1">
    <location>
        <begin position="408"/>
        <end position="419"/>
    </location>
</feature>
<proteinExistence type="predicted"/>
<dbReference type="Proteomes" id="UP000192596">
    <property type="component" value="Unassembled WGS sequence"/>
</dbReference>
<dbReference type="STRING" id="1507870.A0A1V8TIH6"/>
<gene>
    <name evidence="3" type="ORF">B0A48_05313</name>
</gene>
<evidence type="ECO:0000313" key="3">
    <source>
        <dbReference type="EMBL" id="OQO11058.1"/>
    </source>
</evidence>
<sequence>MSTAVHRTSTPSLSIPATQNTAPVLEFNCLYTHDIRRKQKRWQDGFLRFHTFNKRVMVYDVPRNFIGDMHWASGEAMQEGDEVMLEKDGVLVEVAQSVGRTETDLTELRASTKKARAQIPSSPARGAVNTPARTMAPPPTRPTSAHTGPQLKHRSLNALLGAGKGAPGRAAPPSKSPFELRQAGKENAEWESERPAKRSRTETWSVTRTTTTPKAKAPQEASLWQRTADARKAGAGSRKKKAAPAADQQRLGTKVIIDLSDDLEVPPSAFLPGFSSDAMMPPSSPAKEVPAAACATPAGPAKQQVPLAIARSSSPAFQTQHAPERRRDRAVQSDRSEQAAETRAEALRAKKPSRQERSSPKHVAPPFLPPSTDANTTLRMSTSTSRKKTLACIDQLPKAPPVGAKSAGSRQTTEPITTSEVRDKTPAGKLKERLARIERKKQQRAQDLQAVIDDAGDDVEIDTNDTFNAAAEISRLDQTLLLHRDSSPPTDHAAGATDINHLPERDRPPDSLLADVTSTEAILPPADMGLRSVPMRQPRSFQRVLSEGSTTASKRVPGAPVRYTPSPTRRSVASVRRPSRASVTPVARAVKAPPDTAITSDAPPGVEEITHAPQKAATTARPMLHPQARETSPAKPKAAPKRKGIGRKEVRKNAASCFQPVLDTLANGTATVVLSKPFQAPKAPAALQPPPEPKDLGAWSRDAYDLFTWRPPGWCEEDWRLAPGGDGDAA</sequence>
<dbReference type="AlphaFoldDB" id="A0A1V8TIH6"/>
<comment type="caution">
    <text evidence="3">The sequence shown here is derived from an EMBL/GenBank/DDBJ whole genome shotgun (WGS) entry which is preliminary data.</text>
</comment>
<feature type="region of interest" description="Disordered" evidence="1">
    <location>
        <begin position="110"/>
        <end position="247"/>
    </location>
</feature>
<feature type="region of interest" description="Disordered" evidence="1">
    <location>
        <begin position="312"/>
        <end position="428"/>
    </location>
</feature>
<keyword evidence="4" id="KW-1185">Reference proteome</keyword>
<feature type="compositionally biased region" description="Low complexity" evidence="1">
    <location>
        <begin position="202"/>
        <end position="212"/>
    </location>
</feature>